<dbReference type="Proteomes" id="UP000000483">
    <property type="component" value="Chromosome"/>
</dbReference>
<organism evidence="1 2">
    <name type="scientific">Desulfobacca acetoxidans (strain ATCC 700848 / DSM 11109 / ASRB2)</name>
    <dbReference type="NCBI Taxonomy" id="880072"/>
    <lineage>
        <taxon>Bacteria</taxon>
        <taxon>Pseudomonadati</taxon>
        <taxon>Thermodesulfobacteriota</taxon>
        <taxon>Desulfobaccia</taxon>
        <taxon>Desulfobaccales</taxon>
        <taxon>Desulfobaccaceae</taxon>
        <taxon>Desulfobacca</taxon>
    </lineage>
</organism>
<reference evidence="2" key="2">
    <citation type="submission" date="2011-03" db="EMBL/GenBank/DDBJ databases">
        <title>The complete genome of Desulfobacca acetoxidans DSM 11109.</title>
        <authorList>
            <consortium name="US DOE Joint Genome Institute (JGI-PGF)"/>
            <person name="Lucas S."/>
            <person name="Copeland A."/>
            <person name="Lapidus A."/>
            <person name="Bruce D."/>
            <person name="Goodwin L."/>
            <person name="Pitluck S."/>
            <person name="Peters L."/>
            <person name="Kyrpides N."/>
            <person name="Mavromatis K."/>
            <person name="Ivanova N."/>
            <person name="Ovchinnikova G."/>
            <person name="Teshima H."/>
            <person name="Detter J.C."/>
            <person name="Han C."/>
            <person name="Land M."/>
            <person name="Hauser L."/>
            <person name="Markowitz V."/>
            <person name="Cheng J.-F."/>
            <person name="Hugenholtz P."/>
            <person name="Woyke T."/>
            <person name="Wu D."/>
            <person name="Spring S."/>
            <person name="Schueler E."/>
            <person name="Brambilla E."/>
            <person name="Klenk H.-P."/>
            <person name="Eisen J.A."/>
        </authorList>
    </citation>
    <scope>NUCLEOTIDE SEQUENCE [LARGE SCALE GENOMIC DNA]</scope>
    <source>
        <strain evidence="2">ATCC 700848 / DSM 11109 / ASRB2</strain>
    </source>
</reference>
<accession>F2NI51</accession>
<gene>
    <name evidence="1" type="ordered locus">Desac_1989</name>
</gene>
<dbReference type="EMBL" id="CP002629">
    <property type="protein sequence ID" value="AEB09820.1"/>
    <property type="molecule type" value="Genomic_DNA"/>
</dbReference>
<dbReference type="RefSeq" id="WP_013706929.1">
    <property type="nucleotide sequence ID" value="NC_015388.1"/>
</dbReference>
<reference evidence="1 2" key="1">
    <citation type="journal article" date="2011" name="Stand. Genomic Sci.">
        <title>Complete genome sequence of the acetate-degrading sulfate reducer Desulfobacca acetoxidans type strain (ASRB2).</title>
        <authorList>
            <person name="Goker M."/>
            <person name="Teshima H."/>
            <person name="Lapidus A."/>
            <person name="Nolan M."/>
            <person name="Lucas S."/>
            <person name="Hammon N."/>
            <person name="Deshpande S."/>
            <person name="Cheng J.F."/>
            <person name="Tapia R."/>
            <person name="Han C."/>
            <person name="Goodwin L."/>
            <person name="Pitluck S."/>
            <person name="Huntemann M."/>
            <person name="Liolios K."/>
            <person name="Ivanova N."/>
            <person name="Pagani I."/>
            <person name="Mavromatis K."/>
            <person name="Ovchinikova G."/>
            <person name="Pati A."/>
            <person name="Chen A."/>
            <person name="Palaniappan K."/>
            <person name="Land M."/>
            <person name="Hauser L."/>
            <person name="Brambilla E.M."/>
            <person name="Rohde M."/>
            <person name="Spring S."/>
            <person name="Detter J.C."/>
            <person name="Woyke T."/>
            <person name="Bristow J."/>
            <person name="Eisen J.A."/>
            <person name="Markowitz V."/>
            <person name="Hugenholtz P."/>
            <person name="Kyrpides N.C."/>
            <person name="Klenk H.P."/>
        </authorList>
    </citation>
    <scope>NUCLEOTIDE SEQUENCE [LARGE SCALE GENOMIC DNA]</scope>
    <source>
        <strain evidence="2">ATCC 700848 / DSM 11109 / ASRB2</strain>
    </source>
</reference>
<evidence type="ECO:0000313" key="2">
    <source>
        <dbReference type="Proteomes" id="UP000000483"/>
    </source>
</evidence>
<name>F2NI51_DESAR</name>
<protein>
    <submittedName>
        <fullName evidence="1">Uncharacterized protein</fullName>
    </submittedName>
</protein>
<keyword evidence="2" id="KW-1185">Reference proteome</keyword>
<dbReference type="AlphaFoldDB" id="F2NI51"/>
<dbReference type="KEGG" id="dao:Desac_1989"/>
<proteinExistence type="predicted"/>
<evidence type="ECO:0000313" key="1">
    <source>
        <dbReference type="EMBL" id="AEB09820.1"/>
    </source>
</evidence>
<sequence>MKLQIKNALWVILSSVTVLMTWPGLAPAEQTNERPDIGILRISILNLTVHGKQEVSVVREAMTVLLPQLADCIQAEYQRVNKVPTRIVLRLNVAGCGKIVWCKIVDPVLKTLDNCVCKILQQMQLPAGGEEISRVTVLLGVKIDHLLTP</sequence>
<dbReference type="HOGENOM" id="CLU_1746671_0_0_7"/>